<evidence type="ECO:0000313" key="2">
    <source>
        <dbReference type="EMBL" id="ALJ06441.1"/>
    </source>
</evidence>
<dbReference type="RefSeq" id="WP_054730429.1">
    <property type="nucleotide sequence ID" value="NZ_CP012898.1"/>
</dbReference>
<accession>A0A0P0CJN3</accession>
<gene>
    <name evidence="2" type="ORF">APS56_15440</name>
</gene>
<evidence type="ECO:0000256" key="1">
    <source>
        <dbReference type="SAM" id="SignalP"/>
    </source>
</evidence>
<feature type="signal peptide" evidence="1">
    <location>
        <begin position="1"/>
        <end position="18"/>
    </location>
</feature>
<proteinExistence type="predicted"/>
<dbReference type="KEGG" id="ahz:APS56_15440"/>
<name>A0A0P0CJN3_9FLAO</name>
<sequence length="114" mass="12925">MKYLLLFFCFSLSLSTAAQNFKATDSIQLPPYLSLIPYINKAPSGLKTNLKVNPFSINQLDKMSQRHFVKSPKNLNKNFSFLEFPTIDLKKELQNVMHKIPGETVMAGPKGFTL</sequence>
<feature type="chain" id="PRO_5006042641" evidence="1">
    <location>
        <begin position="19"/>
        <end position="114"/>
    </location>
</feature>
<protein>
    <submittedName>
        <fullName evidence="2">Uncharacterized protein</fullName>
    </submittedName>
</protein>
<keyword evidence="1" id="KW-0732">Signal</keyword>
<dbReference type="EMBL" id="CP012898">
    <property type="protein sequence ID" value="ALJ06441.1"/>
    <property type="molecule type" value="Genomic_DNA"/>
</dbReference>
<keyword evidence="3" id="KW-1185">Reference proteome</keyword>
<dbReference type="STRING" id="1736674.APS56_15440"/>
<organism evidence="2 3">
    <name type="scientific">Pseudalgibacter alginicilyticus</name>
    <dbReference type="NCBI Taxonomy" id="1736674"/>
    <lineage>
        <taxon>Bacteria</taxon>
        <taxon>Pseudomonadati</taxon>
        <taxon>Bacteroidota</taxon>
        <taxon>Flavobacteriia</taxon>
        <taxon>Flavobacteriales</taxon>
        <taxon>Flavobacteriaceae</taxon>
        <taxon>Pseudalgibacter</taxon>
    </lineage>
</organism>
<evidence type="ECO:0000313" key="3">
    <source>
        <dbReference type="Proteomes" id="UP000057981"/>
    </source>
</evidence>
<dbReference type="AlphaFoldDB" id="A0A0P0CJN3"/>
<dbReference type="Proteomes" id="UP000057981">
    <property type="component" value="Chromosome"/>
</dbReference>
<reference evidence="2 3" key="1">
    <citation type="submission" date="2015-10" db="EMBL/GenBank/DDBJ databases">
        <authorList>
            <person name="Gilbert D.G."/>
        </authorList>
    </citation>
    <scope>NUCLEOTIDE SEQUENCE [LARGE SCALE GENOMIC DNA]</scope>
    <source>
        <strain evidence="3">HZ-22</strain>
    </source>
</reference>